<accession>A0ABR6BQZ1</accession>
<feature type="signal peptide" evidence="1">
    <location>
        <begin position="1"/>
        <end position="24"/>
    </location>
</feature>
<feature type="chain" id="PRO_5045049736" evidence="1">
    <location>
        <begin position="25"/>
        <end position="328"/>
    </location>
</feature>
<dbReference type="RefSeq" id="WP_025361878.1">
    <property type="nucleotide sequence ID" value="NZ_BAAABQ010000093.1"/>
</dbReference>
<dbReference type="Proteomes" id="UP000517916">
    <property type="component" value="Unassembled WGS sequence"/>
</dbReference>
<keyword evidence="3" id="KW-1185">Reference proteome</keyword>
<keyword evidence="1" id="KW-0732">Signal</keyword>
<organism evidence="2 3">
    <name type="scientific">Kutzneria viridogrisea</name>
    <dbReference type="NCBI Taxonomy" id="47990"/>
    <lineage>
        <taxon>Bacteria</taxon>
        <taxon>Bacillati</taxon>
        <taxon>Actinomycetota</taxon>
        <taxon>Actinomycetes</taxon>
        <taxon>Pseudonocardiales</taxon>
        <taxon>Pseudonocardiaceae</taxon>
        <taxon>Kutzneria</taxon>
    </lineage>
</organism>
<reference evidence="2 3" key="1">
    <citation type="submission" date="2020-08" db="EMBL/GenBank/DDBJ databases">
        <title>Genomic Encyclopedia of Archaeal and Bacterial Type Strains, Phase II (KMG-II): from individual species to whole genera.</title>
        <authorList>
            <person name="Goeker M."/>
        </authorList>
    </citation>
    <scope>NUCLEOTIDE SEQUENCE [LARGE SCALE GENOMIC DNA]</scope>
    <source>
        <strain evidence="2 3">DSM 43850</strain>
    </source>
</reference>
<evidence type="ECO:0000313" key="3">
    <source>
        <dbReference type="Proteomes" id="UP000517916"/>
    </source>
</evidence>
<proteinExistence type="predicted"/>
<gene>
    <name evidence="2" type="ORF">BC739_006555</name>
</gene>
<comment type="caution">
    <text evidence="2">The sequence shown here is derived from an EMBL/GenBank/DDBJ whole genome shotgun (WGS) entry which is preliminary data.</text>
</comment>
<dbReference type="PROSITE" id="PS51257">
    <property type="entry name" value="PROKAR_LIPOPROTEIN"/>
    <property type="match status" value="1"/>
</dbReference>
<evidence type="ECO:0000256" key="1">
    <source>
        <dbReference type="SAM" id="SignalP"/>
    </source>
</evidence>
<name>A0ABR6BQZ1_9PSEU</name>
<sequence>MGSTRTGRILVLTALVLACTQAGAAADPAPPPAPVSGGSNYDFYSLDDCYREPYQVVRNFDKVPDIVRYQLTGMHSGGQNRISLGLYHHHGAATGTVVDSTGGKLPEQDRSNLTGLLSTVKQVGFAEITVVLHPLAPNDPHGWASWQPELYQENWQFIQDLHAVVAGAGLPYHLDLGSELTASTGQSVVLQYDQQLWKDYTAKFGRTDTVGFSVNSQDWGSVLNLGKVYGTSPPPLFDVHVYGDEYDQFVSVDNGLRQFGYTTQPFIIGESYYNDAEAAAGLAKATRATGRQVYYLTQWQRTRANNTQCADVDVAPPNDFSAYTKAGF</sequence>
<evidence type="ECO:0000313" key="2">
    <source>
        <dbReference type="EMBL" id="MBA8929337.1"/>
    </source>
</evidence>
<protein>
    <submittedName>
        <fullName evidence="2">Uncharacterized protein</fullName>
    </submittedName>
</protein>
<dbReference type="EMBL" id="JACJID010000005">
    <property type="protein sequence ID" value="MBA8929337.1"/>
    <property type="molecule type" value="Genomic_DNA"/>
</dbReference>